<accession>A0A810N7C3</accession>
<reference evidence="2" key="1">
    <citation type="submission" date="2020-08" db="EMBL/GenBank/DDBJ databases">
        <title>Whole genome shotgun sequence of Polymorphospora rubra NBRC 101157.</title>
        <authorList>
            <person name="Komaki H."/>
            <person name="Tamura T."/>
        </authorList>
    </citation>
    <scope>NUCLEOTIDE SEQUENCE</scope>
    <source>
        <strain evidence="2">NBRC 101157</strain>
    </source>
</reference>
<dbReference type="EMBL" id="AP023359">
    <property type="protein sequence ID" value="BCJ68910.1"/>
    <property type="molecule type" value="Genomic_DNA"/>
</dbReference>
<evidence type="ECO:0000256" key="1">
    <source>
        <dbReference type="SAM" id="MobiDB-lite"/>
    </source>
</evidence>
<evidence type="ECO:0000313" key="3">
    <source>
        <dbReference type="Proteomes" id="UP000680866"/>
    </source>
</evidence>
<organism evidence="2 3">
    <name type="scientific">Polymorphospora rubra</name>
    <dbReference type="NCBI Taxonomy" id="338584"/>
    <lineage>
        <taxon>Bacteria</taxon>
        <taxon>Bacillati</taxon>
        <taxon>Actinomycetota</taxon>
        <taxon>Actinomycetes</taxon>
        <taxon>Micromonosporales</taxon>
        <taxon>Micromonosporaceae</taxon>
        <taxon>Polymorphospora</taxon>
    </lineage>
</organism>
<feature type="region of interest" description="Disordered" evidence="1">
    <location>
        <begin position="78"/>
        <end position="99"/>
    </location>
</feature>
<evidence type="ECO:0000313" key="2">
    <source>
        <dbReference type="EMBL" id="BCJ68910.1"/>
    </source>
</evidence>
<dbReference type="InterPro" id="IPR028228">
    <property type="entry name" value="Imm53"/>
</dbReference>
<keyword evidence="3" id="KW-1185">Reference proteome</keyword>
<dbReference type="Proteomes" id="UP000680866">
    <property type="component" value="Chromosome"/>
</dbReference>
<gene>
    <name evidence="2" type="ORF">Prubr_59310</name>
</gene>
<evidence type="ECO:0008006" key="4">
    <source>
        <dbReference type="Google" id="ProtNLM"/>
    </source>
</evidence>
<dbReference type="AlphaFoldDB" id="A0A810N7C3"/>
<name>A0A810N7C3_9ACTN</name>
<dbReference type="KEGG" id="pry:Prubr_59310"/>
<sequence length="99" mass="11353">MSDSGEVAFLQSWYREQCDEEWEHEYGVRITTLDNPGWLVEIDLIGTEMEGCVREWSRTESSTGRWLGYGSDGKRVPRGVRHRVTGTGDRGVPHIRLGR</sequence>
<protein>
    <recommendedName>
        <fullName evidence="4">Immunity protein 53 of polymorphic toxin system</fullName>
    </recommendedName>
</protein>
<dbReference type="Pfam" id="PF15580">
    <property type="entry name" value="Imm53"/>
    <property type="match status" value="1"/>
</dbReference>
<proteinExistence type="predicted"/>